<dbReference type="GO" id="GO:0019867">
    <property type="term" value="C:outer membrane"/>
    <property type="evidence" value="ECO:0007669"/>
    <property type="project" value="InterPro"/>
</dbReference>
<keyword evidence="1" id="KW-0449">Lipoprotein</keyword>
<reference evidence="1 2" key="1">
    <citation type="submission" date="2017-06" db="EMBL/GenBank/DDBJ databases">
        <authorList>
            <person name="Kim H.J."/>
            <person name="Triplett B.A."/>
        </authorList>
    </citation>
    <scope>NUCLEOTIDE SEQUENCE [LARGE SCALE GENOMIC DNA]</scope>
    <source>
        <strain evidence="1 2">DSM 18704</strain>
    </source>
</reference>
<dbReference type="InterPro" id="IPR007485">
    <property type="entry name" value="LPS_assembly_LptE"/>
</dbReference>
<dbReference type="Pfam" id="PF04390">
    <property type="entry name" value="LptE"/>
    <property type="match status" value="1"/>
</dbReference>
<dbReference type="Gene3D" id="3.30.160.150">
    <property type="entry name" value="Lipoprotein like domain"/>
    <property type="match status" value="1"/>
</dbReference>
<dbReference type="PROSITE" id="PS51257">
    <property type="entry name" value="PROKAR_LIPOPROTEIN"/>
    <property type="match status" value="1"/>
</dbReference>
<dbReference type="EMBL" id="FZOU01000003">
    <property type="protein sequence ID" value="SNS93249.1"/>
    <property type="molecule type" value="Genomic_DNA"/>
</dbReference>
<dbReference type="Proteomes" id="UP000198356">
    <property type="component" value="Unassembled WGS sequence"/>
</dbReference>
<accession>A0A239II97</accession>
<dbReference type="GO" id="GO:0043165">
    <property type="term" value="P:Gram-negative-bacterium-type cell outer membrane assembly"/>
    <property type="evidence" value="ECO:0007669"/>
    <property type="project" value="InterPro"/>
</dbReference>
<gene>
    <name evidence="1" type="ORF">SAMN05421770_103123</name>
</gene>
<organism evidence="1 2">
    <name type="scientific">Granulicella rosea</name>
    <dbReference type="NCBI Taxonomy" id="474952"/>
    <lineage>
        <taxon>Bacteria</taxon>
        <taxon>Pseudomonadati</taxon>
        <taxon>Acidobacteriota</taxon>
        <taxon>Terriglobia</taxon>
        <taxon>Terriglobales</taxon>
        <taxon>Acidobacteriaceae</taxon>
        <taxon>Granulicella</taxon>
    </lineage>
</organism>
<evidence type="ECO:0000313" key="1">
    <source>
        <dbReference type="EMBL" id="SNS93249.1"/>
    </source>
</evidence>
<name>A0A239II97_9BACT</name>
<dbReference type="RefSeq" id="WP_089408250.1">
    <property type="nucleotide sequence ID" value="NZ_FZOU01000003.1"/>
</dbReference>
<keyword evidence="2" id="KW-1185">Reference proteome</keyword>
<evidence type="ECO:0000313" key="2">
    <source>
        <dbReference type="Proteomes" id="UP000198356"/>
    </source>
</evidence>
<dbReference type="OrthoDB" id="119283at2"/>
<proteinExistence type="predicted"/>
<protein>
    <submittedName>
        <fullName evidence="1">Outer membrane lipoprotein LptE/RlpB (LPS assembly)</fullName>
    </submittedName>
</protein>
<dbReference type="AlphaFoldDB" id="A0A239II97"/>
<sequence length="174" mass="19164">MRGNLLTLCLLIPALTGCDYHTAGSATHLPANVRTLAVPVFQTRAQAFHTEMSFTKAVVRELDTRTKYRVLQSDKDMPDADATLTGTILSQSASPLTYDSSSGQTSSYLITIRAKVVLKAHDGRVLYENDALAYREQYQSTQDLSGFIQEDAPAVQRLSRDFAQALVSDILESF</sequence>